<evidence type="ECO:0000256" key="1">
    <source>
        <dbReference type="ARBA" id="ARBA00004861"/>
    </source>
</evidence>
<dbReference type="InterPro" id="IPR018089">
    <property type="entry name" value="OMPdecase_AS"/>
</dbReference>
<evidence type="ECO:0000256" key="7">
    <source>
        <dbReference type="NCBIfam" id="TIGR02127"/>
    </source>
</evidence>
<dbReference type="PROSITE" id="PS00156">
    <property type="entry name" value="OMPDECASE"/>
    <property type="match status" value="1"/>
</dbReference>
<dbReference type="UniPathway" id="UPA00070">
    <property type="reaction ID" value="UER00120"/>
</dbReference>
<evidence type="ECO:0000313" key="10">
    <source>
        <dbReference type="Proteomes" id="UP000031030"/>
    </source>
</evidence>
<evidence type="ECO:0000256" key="3">
    <source>
        <dbReference type="ARBA" id="ARBA00022793"/>
    </source>
</evidence>
<comment type="caution">
    <text evidence="9">The sequence shown here is derived from an EMBL/GenBank/DDBJ whole genome shotgun (WGS) entry which is preliminary data.</text>
</comment>
<organism evidence="9 10">
    <name type="scientific">Microbacterium mangrovi</name>
    <dbReference type="NCBI Taxonomy" id="1348253"/>
    <lineage>
        <taxon>Bacteria</taxon>
        <taxon>Bacillati</taxon>
        <taxon>Actinomycetota</taxon>
        <taxon>Actinomycetes</taxon>
        <taxon>Micrococcales</taxon>
        <taxon>Microbacteriaceae</taxon>
        <taxon>Microbacterium</taxon>
    </lineage>
</organism>
<dbReference type="InterPro" id="IPR011060">
    <property type="entry name" value="RibuloseP-bd_barrel"/>
</dbReference>
<evidence type="ECO:0000256" key="4">
    <source>
        <dbReference type="ARBA" id="ARBA00022975"/>
    </source>
</evidence>
<dbReference type="GO" id="GO:0004590">
    <property type="term" value="F:orotidine-5'-phosphate decarboxylase activity"/>
    <property type="evidence" value="ECO:0007669"/>
    <property type="project" value="UniProtKB-UniRule"/>
</dbReference>
<dbReference type="SUPFAM" id="SSF51366">
    <property type="entry name" value="Ribulose-phoshate binding barrel"/>
    <property type="match status" value="1"/>
</dbReference>
<keyword evidence="10" id="KW-1185">Reference proteome</keyword>
<evidence type="ECO:0000256" key="2">
    <source>
        <dbReference type="ARBA" id="ARBA00008847"/>
    </source>
</evidence>
<keyword evidence="5" id="KW-0456">Lyase</keyword>
<dbReference type="EMBL" id="JTDK01000006">
    <property type="protein sequence ID" value="KHK98382.1"/>
    <property type="molecule type" value="Genomic_DNA"/>
</dbReference>
<proteinExistence type="inferred from homology"/>
<comment type="catalytic activity">
    <reaction evidence="6">
        <text>orotidine 5'-phosphate + H(+) = UMP + CO2</text>
        <dbReference type="Rhea" id="RHEA:11596"/>
        <dbReference type="ChEBI" id="CHEBI:15378"/>
        <dbReference type="ChEBI" id="CHEBI:16526"/>
        <dbReference type="ChEBI" id="CHEBI:57538"/>
        <dbReference type="ChEBI" id="CHEBI:57865"/>
        <dbReference type="EC" id="4.1.1.23"/>
    </reaction>
</comment>
<gene>
    <name evidence="9" type="ORF">LK09_05080</name>
</gene>
<dbReference type="PANTHER" id="PTHR43375:SF1">
    <property type="entry name" value="OROTIDINE 5'-PHOSPHATE DECARBOXYLASE"/>
    <property type="match status" value="1"/>
</dbReference>
<dbReference type="Gene3D" id="3.20.20.70">
    <property type="entry name" value="Aldolase class I"/>
    <property type="match status" value="1"/>
</dbReference>
<dbReference type="OrthoDB" id="9808470at2"/>
<accession>A0A0B2A9Z9</accession>
<feature type="domain" description="Orotidine 5'-phosphate decarboxylase" evidence="8">
    <location>
        <begin position="17"/>
        <end position="265"/>
    </location>
</feature>
<dbReference type="GO" id="GO:0006207">
    <property type="term" value="P:'de novo' pyrimidine nucleobase biosynthetic process"/>
    <property type="evidence" value="ECO:0007669"/>
    <property type="project" value="InterPro"/>
</dbReference>
<dbReference type="Pfam" id="PF00215">
    <property type="entry name" value="OMPdecase"/>
    <property type="match status" value="1"/>
</dbReference>
<sequence>MTGFGERVRAVFAAQGPLCVGIDPHAALLADWGLPASAAGARELGLRTVAAAAGRVGIVKPQVAFFEQYGSAGFAALEAVTRAARDTGLLVIADAKRGDIGSTMAGYARAWLEPGSDLEADALTVSPYLGPDSLAETAAFAKAHGKGLFVLCATSNPEATALQAGTVGAGTTARFVADRIAALDTREPHLWGDLGLVVGATVRRDDLGLMQGFDATAPILAPGFGAQGARPEDLERIFGDLSSFVIASESRSILSAGPDRIAEVITARAELYTRSHGRTPDATRG</sequence>
<evidence type="ECO:0000313" key="9">
    <source>
        <dbReference type="EMBL" id="KHK98382.1"/>
    </source>
</evidence>
<dbReference type="GO" id="GO:0044205">
    <property type="term" value="P:'de novo' UMP biosynthetic process"/>
    <property type="evidence" value="ECO:0007669"/>
    <property type="project" value="UniProtKB-UniPathway"/>
</dbReference>
<evidence type="ECO:0000256" key="6">
    <source>
        <dbReference type="ARBA" id="ARBA00049157"/>
    </source>
</evidence>
<keyword evidence="3" id="KW-0210">Decarboxylase</keyword>
<dbReference type="STRING" id="1348253.LK09_05080"/>
<evidence type="ECO:0000259" key="8">
    <source>
        <dbReference type="SMART" id="SM00934"/>
    </source>
</evidence>
<comment type="similarity">
    <text evidence="2">Belongs to the OMP decarboxylase family. Type 2 subfamily.</text>
</comment>
<name>A0A0B2A9Z9_9MICO</name>
<dbReference type="CDD" id="cd04725">
    <property type="entry name" value="OMP_decarboxylase_like"/>
    <property type="match status" value="1"/>
</dbReference>
<keyword evidence="4" id="KW-0665">Pyrimidine biosynthesis</keyword>
<dbReference type="InterPro" id="IPR011995">
    <property type="entry name" value="OMPdecase_type-2"/>
</dbReference>
<dbReference type="RefSeq" id="WP_039396790.1">
    <property type="nucleotide sequence ID" value="NZ_JTDK01000006.1"/>
</dbReference>
<reference evidence="9 10" key="1">
    <citation type="submission" date="2014-11" db="EMBL/GenBank/DDBJ databases">
        <title>Genome sequence of Microbacterium mangrovi MUSC 115(T).</title>
        <authorList>
            <person name="Lee L.-H."/>
        </authorList>
    </citation>
    <scope>NUCLEOTIDE SEQUENCE [LARGE SCALE GENOMIC DNA]</scope>
    <source>
        <strain evidence="9 10">MUSC 115</strain>
    </source>
</reference>
<protein>
    <recommendedName>
        <fullName evidence="7">Orotidine-5'-phosphate decarboxylase</fullName>
        <ecNumber evidence="7">4.1.1.23</ecNumber>
    </recommendedName>
</protein>
<dbReference type="InterPro" id="IPR013785">
    <property type="entry name" value="Aldolase_TIM"/>
</dbReference>
<dbReference type="NCBIfam" id="TIGR02127">
    <property type="entry name" value="pyrF_sub2"/>
    <property type="match status" value="1"/>
</dbReference>
<dbReference type="EC" id="4.1.1.23" evidence="7"/>
<dbReference type="InterPro" id="IPR001754">
    <property type="entry name" value="OMPdeCOase_dom"/>
</dbReference>
<dbReference type="PANTHER" id="PTHR43375">
    <property type="entry name" value="OROTIDINE 5'-PHOSPHATE DECARBOXYLASE"/>
    <property type="match status" value="1"/>
</dbReference>
<comment type="pathway">
    <text evidence="1">Pyrimidine metabolism; UMP biosynthesis via de novo pathway; UMP from orotate: step 2/2.</text>
</comment>
<dbReference type="AlphaFoldDB" id="A0A0B2A9Z9"/>
<dbReference type="Proteomes" id="UP000031030">
    <property type="component" value="Unassembled WGS sequence"/>
</dbReference>
<evidence type="ECO:0000256" key="5">
    <source>
        <dbReference type="ARBA" id="ARBA00023239"/>
    </source>
</evidence>
<dbReference type="SMART" id="SM00934">
    <property type="entry name" value="OMPdecase"/>
    <property type="match status" value="1"/>
</dbReference>